<dbReference type="GO" id="GO:0008270">
    <property type="term" value="F:zinc ion binding"/>
    <property type="evidence" value="ECO:0007669"/>
    <property type="project" value="InterPro"/>
</dbReference>
<reference evidence="3" key="1">
    <citation type="submission" date="2021-07" db="EMBL/GenBank/DDBJ databases">
        <title>Elsinoe batatas strain:CRI-CJ2 Genome sequencing and assembly.</title>
        <authorList>
            <person name="Huang L."/>
        </authorList>
    </citation>
    <scope>NUCLEOTIDE SEQUENCE</scope>
    <source>
        <strain evidence="3">CRI-CJ2</strain>
    </source>
</reference>
<evidence type="ECO:0000313" key="3">
    <source>
        <dbReference type="EMBL" id="KAG8630318.1"/>
    </source>
</evidence>
<organism evidence="3 4">
    <name type="scientific">Elsinoe batatas</name>
    <dbReference type="NCBI Taxonomy" id="2601811"/>
    <lineage>
        <taxon>Eukaryota</taxon>
        <taxon>Fungi</taxon>
        <taxon>Dikarya</taxon>
        <taxon>Ascomycota</taxon>
        <taxon>Pezizomycotina</taxon>
        <taxon>Dothideomycetes</taxon>
        <taxon>Dothideomycetidae</taxon>
        <taxon>Myriangiales</taxon>
        <taxon>Elsinoaceae</taxon>
        <taxon>Elsinoe</taxon>
    </lineage>
</organism>
<protein>
    <recommendedName>
        <fullName evidence="5">Zn(2)-C6 fungal-type domain-containing protein</fullName>
    </recommendedName>
</protein>
<dbReference type="CDD" id="cd00067">
    <property type="entry name" value="GAL4"/>
    <property type="match status" value="1"/>
</dbReference>
<evidence type="ECO:0000256" key="1">
    <source>
        <dbReference type="ARBA" id="ARBA00023242"/>
    </source>
</evidence>
<dbReference type="AlphaFoldDB" id="A0A8K0L901"/>
<keyword evidence="1" id="KW-0539">Nucleus</keyword>
<evidence type="ECO:0000313" key="4">
    <source>
        <dbReference type="Proteomes" id="UP000809789"/>
    </source>
</evidence>
<keyword evidence="4" id="KW-1185">Reference proteome</keyword>
<evidence type="ECO:0008006" key="5">
    <source>
        <dbReference type="Google" id="ProtNLM"/>
    </source>
</evidence>
<dbReference type="Proteomes" id="UP000809789">
    <property type="component" value="Unassembled WGS sequence"/>
</dbReference>
<gene>
    <name evidence="3" type="ORF">KVT40_001937</name>
</gene>
<name>A0A8K0L901_9PEZI</name>
<dbReference type="EMBL" id="JAESVG020000002">
    <property type="protein sequence ID" value="KAG8630318.1"/>
    <property type="molecule type" value="Genomic_DNA"/>
</dbReference>
<dbReference type="OrthoDB" id="103819at2759"/>
<feature type="region of interest" description="Disordered" evidence="2">
    <location>
        <begin position="75"/>
        <end position="99"/>
    </location>
</feature>
<comment type="caution">
    <text evidence="3">The sequence shown here is derived from an EMBL/GenBank/DDBJ whole genome shotgun (WGS) entry which is preliminary data.</text>
</comment>
<dbReference type="InterPro" id="IPR001138">
    <property type="entry name" value="Zn2Cys6_DnaBD"/>
</dbReference>
<accession>A0A8K0L901</accession>
<dbReference type="GO" id="GO:0000981">
    <property type="term" value="F:DNA-binding transcription factor activity, RNA polymerase II-specific"/>
    <property type="evidence" value="ECO:0007669"/>
    <property type="project" value="InterPro"/>
</dbReference>
<evidence type="ECO:0000256" key="2">
    <source>
        <dbReference type="SAM" id="MobiDB-lite"/>
    </source>
</evidence>
<sequence>MLRASTPSRHYERQRRLGECCQLPPSGMRALSAAQSASIYSLPGAHRLTCRQIKCDRKVPCSSCKGLRIECRPAQKTTIPRTRTGSTGPASKAQTNPNTGTEISSECFAYARLALEAHVRYSKDFRSAQQLDTLDYVTWILLFHSFTPFDIHFTQTISTLDANDLALLGQAVEMLDTVKHVSKGSRRIYNVSKAFYDTAEALVQTQQAVQGLRQHDDGSLMFTEGLNTPSQPTTTAANWAAWSEAFPAVDSKSDMSMFLGNWLGDGRSVFDMLGLEGVEMLQQHQSM</sequence>
<proteinExistence type="predicted"/>